<dbReference type="PANTHER" id="PTHR45641">
    <property type="entry name" value="TETRATRICOPEPTIDE REPEAT PROTEIN (AFU_ORTHOLOGUE AFUA_6G03870)"/>
    <property type="match status" value="1"/>
</dbReference>
<evidence type="ECO:0000313" key="3">
    <source>
        <dbReference type="EMBL" id="EGC17687.1"/>
    </source>
</evidence>
<protein>
    <submittedName>
        <fullName evidence="3">Tetratricopeptide repeat protein</fullName>
    </submittedName>
</protein>
<dbReference type="EMBL" id="AEWV01000015">
    <property type="protein sequence ID" value="EGC17687.1"/>
    <property type="molecule type" value="Genomic_DNA"/>
</dbReference>
<dbReference type="RefSeq" id="WP_003782411.1">
    <property type="nucleotide sequence ID" value="NZ_GL870929.1"/>
</dbReference>
<comment type="caution">
    <text evidence="3">The sequence shown here is derived from an EMBL/GenBank/DDBJ whole genome shotgun (WGS) entry which is preliminary data.</text>
</comment>
<dbReference type="HOGENOM" id="CLU_882178_0_0_4"/>
<accession>F0EYS9</accession>
<dbReference type="InterPro" id="IPR011990">
    <property type="entry name" value="TPR-like_helical_dom_sf"/>
</dbReference>
<dbReference type="Pfam" id="PF13424">
    <property type="entry name" value="TPR_12"/>
    <property type="match status" value="1"/>
</dbReference>
<evidence type="ECO:0000256" key="1">
    <source>
        <dbReference type="ARBA" id="ARBA00022737"/>
    </source>
</evidence>
<keyword evidence="4" id="KW-1185">Reference proteome</keyword>
<reference evidence="3 4" key="1">
    <citation type="submission" date="2011-01" db="EMBL/GenBank/DDBJ databases">
        <authorList>
            <person name="Muzny D."/>
            <person name="Qin X."/>
            <person name="Deng J."/>
            <person name="Jiang H."/>
            <person name="Liu Y."/>
            <person name="Qu J."/>
            <person name="Song X.-Z."/>
            <person name="Zhang L."/>
            <person name="Thornton R."/>
            <person name="Coyle M."/>
            <person name="Francisco L."/>
            <person name="Jackson L."/>
            <person name="Javaid M."/>
            <person name="Korchina V."/>
            <person name="Kovar C."/>
            <person name="Mata R."/>
            <person name="Mathew T."/>
            <person name="Ngo R."/>
            <person name="Nguyen L."/>
            <person name="Nguyen N."/>
            <person name="Okwuonu G."/>
            <person name="Ongeri F."/>
            <person name="Pham C."/>
            <person name="Simmons D."/>
            <person name="Wilczek-Boney K."/>
            <person name="Hale W."/>
            <person name="Jakkamsetti A."/>
            <person name="Pham P."/>
            <person name="Ruth R."/>
            <person name="San Lucas F."/>
            <person name="Warren J."/>
            <person name="Zhang J."/>
            <person name="Zhao Z."/>
            <person name="Zhou C."/>
            <person name="Zhu D."/>
            <person name="Lee S."/>
            <person name="Bess C."/>
            <person name="Blankenburg K."/>
            <person name="Forbes L."/>
            <person name="Fu Q."/>
            <person name="Gubbala S."/>
            <person name="Hirani K."/>
            <person name="Jayaseelan J.C."/>
            <person name="Lara F."/>
            <person name="Munidasa M."/>
            <person name="Palculict T."/>
            <person name="Patil S."/>
            <person name="Pu L.-L."/>
            <person name="Saada N."/>
            <person name="Tang L."/>
            <person name="Weissenberger G."/>
            <person name="Zhu Y."/>
            <person name="Hemphill L."/>
            <person name="Shang Y."/>
            <person name="Youmans B."/>
            <person name="Ayvaz T."/>
            <person name="Ross M."/>
            <person name="Santibanez J."/>
            <person name="Aqrawi P."/>
            <person name="Gross S."/>
            <person name="Joshi V."/>
            <person name="Fowler G."/>
            <person name="Nazareth L."/>
            <person name="Reid J."/>
            <person name="Worley K."/>
            <person name="Petrosino J."/>
            <person name="Highlander S."/>
            <person name="Gibbs R."/>
        </authorList>
    </citation>
    <scope>NUCLEOTIDE SEQUENCE [LARGE SCALE GENOMIC DNA]</scope>
    <source>
        <strain evidence="3 4">ATCC 33394</strain>
    </source>
</reference>
<keyword evidence="2" id="KW-0802">TPR repeat</keyword>
<organism evidence="3 4">
    <name type="scientific">Kingella denitrificans ATCC 33394</name>
    <dbReference type="NCBI Taxonomy" id="888741"/>
    <lineage>
        <taxon>Bacteria</taxon>
        <taxon>Pseudomonadati</taxon>
        <taxon>Pseudomonadota</taxon>
        <taxon>Betaproteobacteria</taxon>
        <taxon>Neisseriales</taxon>
        <taxon>Neisseriaceae</taxon>
        <taxon>Kingella</taxon>
    </lineage>
</organism>
<dbReference type="Pfam" id="PF13374">
    <property type="entry name" value="TPR_10"/>
    <property type="match status" value="1"/>
</dbReference>
<evidence type="ECO:0000313" key="4">
    <source>
        <dbReference type="Proteomes" id="UP000004088"/>
    </source>
</evidence>
<dbReference type="SUPFAM" id="SSF48452">
    <property type="entry name" value="TPR-like"/>
    <property type="match status" value="2"/>
</dbReference>
<proteinExistence type="predicted"/>
<evidence type="ECO:0000256" key="2">
    <source>
        <dbReference type="ARBA" id="ARBA00022803"/>
    </source>
</evidence>
<gene>
    <name evidence="3" type="ORF">HMPREF9098_1013</name>
</gene>
<dbReference type="Proteomes" id="UP000004088">
    <property type="component" value="Unassembled WGS sequence"/>
</dbReference>
<dbReference type="STRING" id="888741.HMPREF9098_1013"/>
<sequence length="320" mass="36684">MDTTELSAQWQHERRLISAYRLDEAKEAVMQTYRQVQAQYGDNSRESAGCLMNLGLWHEAQGEYASFETLMRQSAQLFRRHRADAPTEALKAQFYYARALCRQGKWQQAAEQAAEVYSTQCQYYGEHADHDDIAHTLRLQGNINAMQPATLGEALPLLEQAAAMFERLHGMHHAETAYTYTQIAEQYAKQGYVAEAQSVLRSTDAVLREQLGSLHPYVAVAQWRLAECCDMQRQYGEAQAHLAEAERILRDCVGEMHPLWLDFWLLTAEHCAAQGQIEVALSAYGKALFVCLKSYDEEHPASTYILRQITYWVQQLHREE</sequence>
<dbReference type="AlphaFoldDB" id="F0EYS9"/>
<keyword evidence="1" id="KW-0677">Repeat</keyword>
<dbReference type="Gene3D" id="1.25.40.10">
    <property type="entry name" value="Tetratricopeptide repeat domain"/>
    <property type="match status" value="2"/>
</dbReference>
<name>F0EYS9_9NEIS</name>
<dbReference type="PANTHER" id="PTHR45641:SF19">
    <property type="entry name" value="NEPHROCYSTIN-3"/>
    <property type="match status" value="1"/>
</dbReference>